<keyword evidence="6" id="KW-1185">Reference proteome</keyword>
<evidence type="ECO:0000313" key="5">
    <source>
        <dbReference type="EMBL" id="GAA0580996.1"/>
    </source>
</evidence>
<keyword evidence="1" id="KW-0805">Transcription regulation</keyword>
<evidence type="ECO:0000256" key="2">
    <source>
        <dbReference type="ARBA" id="ARBA00023125"/>
    </source>
</evidence>
<reference evidence="6" key="1">
    <citation type="journal article" date="2019" name="Int. J. Syst. Evol. Microbiol.">
        <title>The Global Catalogue of Microorganisms (GCM) 10K type strain sequencing project: providing services to taxonomists for standard genome sequencing and annotation.</title>
        <authorList>
            <consortium name="The Broad Institute Genomics Platform"/>
            <consortium name="The Broad Institute Genome Sequencing Center for Infectious Disease"/>
            <person name="Wu L."/>
            <person name="Ma J."/>
        </authorList>
    </citation>
    <scope>NUCLEOTIDE SEQUENCE [LARGE SCALE GENOMIC DNA]</scope>
    <source>
        <strain evidence="6">JCM 15089</strain>
    </source>
</reference>
<dbReference type="Proteomes" id="UP001499951">
    <property type="component" value="Unassembled WGS sequence"/>
</dbReference>
<evidence type="ECO:0000259" key="4">
    <source>
        <dbReference type="PROSITE" id="PS50932"/>
    </source>
</evidence>
<dbReference type="SMART" id="SM00354">
    <property type="entry name" value="HTH_LACI"/>
    <property type="match status" value="1"/>
</dbReference>
<dbReference type="SUPFAM" id="SSF53822">
    <property type="entry name" value="Periplasmic binding protein-like I"/>
    <property type="match status" value="1"/>
</dbReference>
<dbReference type="PROSITE" id="PS00356">
    <property type="entry name" value="HTH_LACI_1"/>
    <property type="match status" value="1"/>
</dbReference>
<keyword evidence="2 5" id="KW-0238">DNA-binding</keyword>
<name>A0ABP3Q1V6_9PROT</name>
<dbReference type="EMBL" id="BAAADD010000009">
    <property type="protein sequence ID" value="GAA0580996.1"/>
    <property type="molecule type" value="Genomic_DNA"/>
</dbReference>
<dbReference type="InterPro" id="IPR046335">
    <property type="entry name" value="LacI/GalR-like_sensor"/>
</dbReference>
<dbReference type="Pfam" id="PF13377">
    <property type="entry name" value="Peripla_BP_3"/>
    <property type="match status" value="1"/>
</dbReference>
<dbReference type="CDD" id="cd01392">
    <property type="entry name" value="HTH_LacI"/>
    <property type="match status" value="1"/>
</dbReference>
<protein>
    <submittedName>
        <fullName evidence="5">LacI family DNA-binding transcriptional regulator</fullName>
    </submittedName>
</protein>
<dbReference type="Gene3D" id="3.40.50.2300">
    <property type="match status" value="2"/>
</dbReference>
<dbReference type="PROSITE" id="PS50932">
    <property type="entry name" value="HTH_LACI_2"/>
    <property type="match status" value="1"/>
</dbReference>
<sequence length="350" mass="38034">MKPTSPERPENHKPASIYDVAKRAGVSIKTVSRVVNRQSNVSDATREKVMEAVEALSYRPNIFARGLASERSFLIGLLYDNPSAGYIAAMQVGVLTRCREEGYHLIVESLDAANPNLGRQVHSLVTESSLHGVILTPPLCDTQAVIDALNRANCPFVRIAPEKHLPGASDVRIDDFKAAYDMTAYLIGLGHRRIGFIKGHPGHGAAQARFAGYRSALEHAGLPLEEELCVQGFFSYQSGLEAGEKLLTLKNRPTAIFAGNDDMAAAVLACSQRYNLKIPHDLSVAGFDDSLVAQVVSPRLTTCRQPIREMAEAAVSMLIQRTATDAPVERQFEHELVVRESTVPPPGAIG</sequence>
<dbReference type="InterPro" id="IPR000843">
    <property type="entry name" value="HTH_LacI"/>
</dbReference>
<feature type="domain" description="HTH lacI-type" evidence="4">
    <location>
        <begin position="15"/>
        <end position="69"/>
    </location>
</feature>
<gene>
    <name evidence="5" type="ORF">GCM10008942_32300</name>
</gene>
<dbReference type="GO" id="GO:0003677">
    <property type="term" value="F:DNA binding"/>
    <property type="evidence" value="ECO:0007669"/>
    <property type="project" value="UniProtKB-KW"/>
</dbReference>
<dbReference type="RefSeq" id="WP_166934947.1">
    <property type="nucleotide sequence ID" value="NZ_BAAADD010000009.1"/>
</dbReference>
<keyword evidence="3" id="KW-0804">Transcription</keyword>
<dbReference type="InterPro" id="IPR010982">
    <property type="entry name" value="Lambda_DNA-bd_dom_sf"/>
</dbReference>
<evidence type="ECO:0000256" key="1">
    <source>
        <dbReference type="ARBA" id="ARBA00023015"/>
    </source>
</evidence>
<dbReference type="Pfam" id="PF00356">
    <property type="entry name" value="LacI"/>
    <property type="match status" value="1"/>
</dbReference>
<dbReference type="SUPFAM" id="SSF47413">
    <property type="entry name" value="lambda repressor-like DNA-binding domains"/>
    <property type="match status" value="1"/>
</dbReference>
<dbReference type="Gene3D" id="1.10.260.40">
    <property type="entry name" value="lambda repressor-like DNA-binding domains"/>
    <property type="match status" value="1"/>
</dbReference>
<dbReference type="PANTHER" id="PTHR30146:SF153">
    <property type="entry name" value="LACTOSE OPERON REPRESSOR"/>
    <property type="match status" value="1"/>
</dbReference>
<evidence type="ECO:0000313" key="6">
    <source>
        <dbReference type="Proteomes" id="UP001499951"/>
    </source>
</evidence>
<evidence type="ECO:0000256" key="3">
    <source>
        <dbReference type="ARBA" id="ARBA00023163"/>
    </source>
</evidence>
<dbReference type="PRINTS" id="PR00036">
    <property type="entry name" value="HTHLACI"/>
</dbReference>
<organism evidence="5 6">
    <name type="scientific">Rhizomicrobium electricum</name>
    <dbReference type="NCBI Taxonomy" id="480070"/>
    <lineage>
        <taxon>Bacteria</taxon>
        <taxon>Pseudomonadati</taxon>
        <taxon>Pseudomonadota</taxon>
        <taxon>Alphaproteobacteria</taxon>
        <taxon>Micropepsales</taxon>
        <taxon>Micropepsaceae</taxon>
        <taxon>Rhizomicrobium</taxon>
    </lineage>
</organism>
<comment type="caution">
    <text evidence="5">The sequence shown here is derived from an EMBL/GenBank/DDBJ whole genome shotgun (WGS) entry which is preliminary data.</text>
</comment>
<dbReference type="InterPro" id="IPR028082">
    <property type="entry name" value="Peripla_BP_I"/>
</dbReference>
<accession>A0ABP3Q1V6</accession>
<proteinExistence type="predicted"/>
<dbReference type="CDD" id="cd01545">
    <property type="entry name" value="PBP1_SalR"/>
    <property type="match status" value="1"/>
</dbReference>
<dbReference type="PANTHER" id="PTHR30146">
    <property type="entry name" value="LACI-RELATED TRANSCRIPTIONAL REPRESSOR"/>
    <property type="match status" value="1"/>
</dbReference>